<reference evidence="2 3" key="1">
    <citation type="submission" date="2020-10" db="EMBL/GenBank/DDBJ databases">
        <authorList>
            <person name="Castelo-Branco R."/>
            <person name="Eusebio N."/>
            <person name="Adriana R."/>
            <person name="Vieira A."/>
            <person name="Brugerolle De Fraissinette N."/>
            <person name="Rezende De Castro R."/>
            <person name="Schneider M.P."/>
            <person name="Vasconcelos V."/>
            <person name="Leao P.N."/>
        </authorList>
    </citation>
    <scope>NUCLEOTIDE SEQUENCE [LARGE SCALE GENOMIC DNA]</scope>
    <source>
        <strain evidence="2 3">LEGE 00031</strain>
    </source>
</reference>
<keyword evidence="3" id="KW-1185">Reference proteome</keyword>
<dbReference type="Proteomes" id="UP000658720">
    <property type="component" value="Unassembled WGS sequence"/>
</dbReference>
<evidence type="ECO:0000256" key="1">
    <source>
        <dbReference type="SAM" id="Phobius"/>
    </source>
</evidence>
<feature type="transmembrane region" description="Helical" evidence="1">
    <location>
        <begin position="15"/>
        <end position="35"/>
    </location>
</feature>
<dbReference type="EMBL" id="JADEVV010000015">
    <property type="protein sequence ID" value="MBE9253638.1"/>
    <property type="molecule type" value="Genomic_DNA"/>
</dbReference>
<organism evidence="2 3">
    <name type="scientific">Synechocystis salina LEGE 00031</name>
    <dbReference type="NCBI Taxonomy" id="1828736"/>
    <lineage>
        <taxon>Bacteria</taxon>
        <taxon>Bacillati</taxon>
        <taxon>Cyanobacteriota</taxon>
        <taxon>Cyanophyceae</taxon>
        <taxon>Synechococcales</taxon>
        <taxon>Merismopediaceae</taxon>
        <taxon>Synechocystis</taxon>
    </lineage>
</organism>
<dbReference type="InterPro" id="IPR021515">
    <property type="entry name" value="DUF3177"/>
</dbReference>
<keyword evidence="1" id="KW-1133">Transmembrane helix</keyword>
<evidence type="ECO:0000313" key="3">
    <source>
        <dbReference type="Proteomes" id="UP000658720"/>
    </source>
</evidence>
<feature type="transmembrane region" description="Helical" evidence="1">
    <location>
        <begin position="109"/>
        <end position="128"/>
    </location>
</feature>
<proteinExistence type="predicted"/>
<protein>
    <submittedName>
        <fullName evidence="2">DUF3177 family protein</fullName>
    </submittedName>
</protein>
<comment type="caution">
    <text evidence="2">The sequence shown here is derived from an EMBL/GenBank/DDBJ whole genome shotgun (WGS) entry which is preliminary data.</text>
</comment>
<keyword evidence="1" id="KW-0472">Membrane</keyword>
<name>A0ABR9VRU6_9SYNC</name>
<dbReference type="Pfam" id="PF11375">
    <property type="entry name" value="DUF3177"/>
    <property type="match status" value="1"/>
</dbReference>
<feature type="transmembrane region" description="Helical" evidence="1">
    <location>
        <begin position="69"/>
        <end position="88"/>
    </location>
</feature>
<feature type="transmembrane region" description="Helical" evidence="1">
    <location>
        <begin position="164"/>
        <end position="186"/>
    </location>
</feature>
<keyword evidence="1" id="KW-0812">Transmembrane</keyword>
<evidence type="ECO:0000313" key="2">
    <source>
        <dbReference type="EMBL" id="MBE9253638.1"/>
    </source>
</evidence>
<accession>A0ABR9VRU6</accession>
<sequence length="198" mass="22587">MEVDGIWLRLIWLDYRLAVIVSVFIPLVLVIWSAFKRVDAINRLLIIYWRVASLLMVTVYLLIPGWSLAFFTGFAARCLIPVSLWFWVDLNDEIKDLPPSPLKLATTTWRWGITIFSCFAILVNIPFLSCGLNGIGGAESFCQVWLQPPLHYKAWFHANSNTGFLGFLGIIGLVAYVIYFLSFLVFRLGRQGRSALDH</sequence>
<gene>
    <name evidence="2" type="ORF">IQ217_07180</name>
</gene>
<feature type="transmembrane region" description="Helical" evidence="1">
    <location>
        <begin position="47"/>
        <end position="63"/>
    </location>
</feature>